<evidence type="ECO:0000313" key="1">
    <source>
        <dbReference type="EMBL" id="CDF38982.1"/>
    </source>
</evidence>
<organism evidence="1 2">
    <name type="scientific">Chondrus crispus</name>
    <name type="common">Carrageen Irish moss</name>
    <name type="synonym">Polymorpha crispa</name>
    <dbReference type="NCBI Taxonomy" id="2769"/>
    <lineage>
        <taxon>Eukaryota</taxon>
        <taxon>Rhodophyta</taxon>
        <taxon>Florideophyceae</taxon>
        <taxon>Rhodymeniophycidae</taxon>
        <taxon>Gigartinales</taxon>
        <taxon>Gigartinaceae</taxon>
        <taxon>Chondrus</taxon>
    </lineage>
</organism>
<dbReference type="GeneID" id="17326601"/>
<protein>
    <submittedName>
        <fullName evidence="1">Uncharacterized protein</fullName>
    </submittedName>
</protein>
<dbReference type="RefSeq" id="XP_005718887.1">
    <property type="nucleotide sequence ID" value="XM_005718830.1"/>
</dbReference>
<dbReference type="Gramene" id="CDF38982">
    <property type="protein sequence ID" value="CDF38982"/>
    <property type="gene ID" value="CHC_T00006695001"/>
</dbReference>
<dbReference type="AlphaFoldDB" id="R7QKG0"/>
<gene>
    <name evidence="1" type="ORF">CHC_T00006695001</name>
</gene>
<keyword evidence="2" id="KW-1185">Reference proteome</keyword>
<proteinExistence type="predicted"/>
<reference evidence="2" key="1">
    <citation type="journal article" date="2013" name="Proc. Natl. Acad. Sci. U.S.A.">
        <title>Genome structure and metabolic features in the red seaweed Chondrus crispus shed light on evolution of the Archaeplastida.</title>
        <authorList>
            <person name="Collen J."/>
            <person name="Porcel B."/>
            <person name="Carre W."/>
            <person name="Ball S.G."/>
            <person name="Chaparro C."/>
            <person name="Tonon T."/>
            <person name="Barbeyron T."/>
            <person name="Michel G."/>
            <person name="Noel B."/>
            <person name="Valentin K."/>
            <person name="Elias M."/>
            <person name="Artiguenave F."/>
            <person name="Arun A."/>
            <person name="Aury J.M."/>
            <person name="Barbosa-Neto J.F."/>
            <person name="Bothwell J.H."/>
            <person name="Bouget F.Y."/>
            <person name="Brillet L."/>
            <person name="Cabello-Hurtado F."/>
            <person name="Capella-Gutierrez S."/>
            <person name="Charrier B."/>
            <person name="Cladiere L."/>
            <person name="Cock J.M."/>
            <person name="Coelho S.M."/>
            <person name="Colleoni C."/>
            <person name="Czjzek M."/>
            <person name="Da Silva C."/>
            <person name="Delage L."/>
            <person name="Denoeud F."/>
            <person name="Deschamps P."/>
            <person name="Dittami S.M."/>
            <person name="Gabaldon T."/>
            <person name="Gachon C.M."/>
            <person name="Groisillier A."/>
            <person name="Herve C."/>
            <person name="Jabbari K."/>
            <person name="Katinka M."/>
            <person name="Kloareg B."/>
            <person name="Kowalczyk N."/>
            <person name="Labadie K."/>
            <person name="Leblanc C."/>
            <person name="Lopez P.J."/>
            <person name="McLachlan D.H."/>
            <person name="Meslet-Cladiere L."/>
            <person name="Moustafa A."/>
            <person name="Nehr Z."/>
            <person name="Nyvall Collen P."/>
            <person name="Panaud O."/>
            <person name="Partensky F."/>
            <person name="Poulain J."/>
            <person name="Rensing S.A."/>
            <person name="Rousvoal S."/>
            <person name="Samson G."/>
            <person name="Symeonidi A."/>
            <person name="Weissenbach J."/>
            <person name="Zambounis A."/>
            <person name="Wincker P."/>
            <person name="Boyen C."/>
        </authorList>
    </citation>
    <scope>NUCLEOTIDE SEQUENCE [LARGE SCALE GENOMIC DNA]</scope>
    <source>
        <strain evidence="2">cv. Stackhouse</strain>
    </source>
</reference>
<evidence type="ECO:0000313" key="2">
    <source>
        <dbReference type="Proteomes" id="UP000012073"/>
    </source>
</evidence>
<name>R7QKG0_CHOCR</name>
<sequence length="101" mass="11077">MLTIGRVTTISIGHVAVSRTLRVRGFNTTRLALSPRPSFCNVNEPVTYAWILDMRLWGSKSQSSSCPFDFLPSSGSSSAVVTMVLHSCPVSERSALAMTWR</sequence>
<dbReference type="Proteomes" id="UP000012073">
    <property type="component" value="Unassembled WGS sequence"/>
</dbReference>
<accession>R7QKG0</accession>
<dbReference type="EMBL" id="HG001983">
    <property type="protein sequence ID" value="CDF38982.1"/>
    <property type="molecule type" value="Genomic_DNA"/>
</dbReference>
<dbReference type="KEGG" id="ccp:CHC_T00006695001"/>